<proteinExistence type="predicted"/>
<dbReference type="Bgee" id="ENSMUSG00000040774">
    <property type="expression patterns" value="Expressed in humerus cartilage element and 249 other cell types or tissues"/>
</dbReference>
<dbReference type="Ensembl" id="ENSMUST00000137530.2">
    <property type="protein sequence ID" value="ENSMUSP00000115898.2"/>
    <property type="gene ID" value="ENSMUSG00000040774.16"/>
</dbReference>
<reference evidence="2 4" key="2">
    <citation type="journal article" date="2011" name="PLoS Biol.">
        <title>Modernizing reference genome assemblies.</title>
        <authorList>
            <person name="Church D.M."/>
            <person name="Schneider V.A."/>
            <person name="Graves T."/>
            <person name="Auger K."/>
            <person name="Cunningham F."/>
            <person name="Bouk N."/>
            <person name="Chen H.C."/>
            <person name="Agarwala R."/>
            <person name="McLaren W.M."/>
            <person name="Ritchie G.R."/>
            <person name="Albracht D."/>
            <person name="Kremitzki M."/>
            <person name="Rock S."/>
            <person name="Kotkiewicz H."/>
            <person name="Kremitzki C."/>
            <person name="Wollam A."/>
            <person name="Trani L."/>
            <person name="Fulton L."/>
            <person name="Fulton R."/>
            <person name="Matthews L."/>
            <person name="Whitehead S."/>
            <person name="Chow W."/>
            <person name="Torrance J."/>
            <person name="Dunn M."/>
            <person name="Harden G."/>
            <person name="Threadgold G."/>
            <person name="Wood J."/>
            <person name="Collins J."/>
            <person name="Heath P."/>
            <person name="Griffiths G."/>
            <person name="Pelan S."/>
            <person name="Grafham D."/>
            <person name="Eichler E.E."/>
            <person name="Weinstock G."/>
            <person name="Mardis E.R."/>
            <person name="Wilson R.K."/>
            <person name="Howe K."/>
            <person name="Flicek P."/>
            <person name="Hubbard T."/>
        </authorList>
    </citation>
    <scope>NUCLEOTIDE SEQUENCE [LARGE SCALE GENOMIC DNA]</scope>
    <source>
        <strain evidence="2 4">C57BL/6J</strain>
    </source>
</reference>
<dbReference type="AGR" id="MGI:2139793"/>
<reference evidence="2" key="4">
    <citation type="submission" date="2025-09" db="UniProtKB">
        <authorList>
            <consortium name="Ensembl"/>
        </authorList>
    </citation>
    <scope>IDENTIFICATION</scope>
    <source>
        <strain evidence="2">C57BL/6J</strain>
    </source>
</reference>
<sequence>MSGHRSTRKRCGDSHPESPVGFGHMSTTGHLCGLILPVLVAFSFTSLWMP</sequence>
<feature type="transmembrane region" description="Helical" evidence="1">
    <location>
        <begin position="31"/>
        <end position="49"/>
    </location>
</feature>
<name>D6RFR8_MOUSE</name>
<organism evidence="2 4">
    <name type="scientific">Mus musculus</name>
    <name type="common">Mouse</name>
    <dbReference type="NCBI Taxonomy" id="10090"/>
    <lineage>
        <taxon>Eukaryota</taxon>
        <taxon>Metazoa</taxon>
        <taxon>Chordata</taxon>
        <taxon>Craniata</taxon>
        <taxon>Vertebrata</taxon>
        <taxon>Euteleostomi</taxon>
        <taxon>Mammalia</taxon>
        <taxon>Eutheria</taxon>
        <taxon>Euarchontoglires</taxon>
        <taxon>Glires</taxon>
        <taxon>Rodentia</taxon>
        <taxon>Myomorpha</taxon>
        <taxon>Muroidea</taxon>
        <taxon>Muridae</taxon>
        <taxon>Murinae</taxon>
        <taxon>Mus</taxon>
        <taxon>Mus</taxon>
    </lineage>
</organism>
<dbReference type="Antibodypedia" id="46938">
    <property type="antibodies" value="104 antibodies from 18 providers"/>
</dbReference>
<accession>D6RFR8</accession>
<evidence type="ECO:0000313" key="2">
    <source>
        <dbReference type="Ensembl" id="ENSMUSP00000115898.2"/>
    </source>
</evidence>
<dbReference type="GeneTree" id="ENSGT00950000183117"/>
<dbReference type="HOGENOM" id="CLU_3124585_0_0_1"/>
<evidence type="ECO:0000313" key="4">
    <source>
        <dbReference type="Proteomes" id="UP000000589"/>
    </source>
</evidence>
<keyword evidence="4" id="KW-1185">Reference proteome</keyword>
<dbReference type="ExpressionAtlas" id="D6RFR8">
    <property type="expression patterns" value="baseline and differential"/>
</dbReference>
<keyword evidence="1" id="KW-0472">Membrane</keyword>
<evidence type="ECO:0000313" key="3">
    <source>
        <dbReference type="MGI" id="MGI:2139793"/>
    </source>
</evidence>
<reference evidence="2 4" key="1">
    <citation type="journal article" date="2009" name="PLoS Biol.">
        <title>Lineage-specific biology revealed by a finished genome assembly of the mouse.</title>
        <authorList>
            <consortium name="Mouse Genome Sequencing Consortium"/>
            <person name="Church D.M."/>
            <person name="Goodstadt L."/>
            <person name="Hillier L.W."/>
            <person name="Zody M.C."/>
            <person name="Goldstein S."/>
            <person name="She X."/>
            <person name="Bult C.J."/>
            <person name="Agarwala R."/>
            <person name="Cherry J.L."/>
            <person name="DiCuccio M."/>
            <person name="Hlavina W."/>
            <person name="Kapustin Y."/>
            <person name="Meric P."/>
            <person name="Maglott D."/>
            <person name="Birtle Z."/>
            <person name="Marques A.C."/>
            <person name="Graves T."/>
            <person name="Zhou S."/>
            <person name="Teague B."/>
            <person name="Potamousis K."/>
            <person name="Churas C."/>
            <person name="Place M."/>
            <person name="Herschleb J."/>
            <person name="Runnheim R."/>
            <person name="Forrest D."/>
            <person name="Amos-Landgraf J."/>
            <person name="Schwartz D.C."/>
            <person name="Cheng Z."/>
            <person name="Lindblad-Toh K."/>
            <person name="Eichler E.E."/>
            <person name="Ponting C.P."/>
        </authorList>
    </citation>
    <scope>NUCLEOTIDE SEQUENCE [LARGE SCALE GENOMIC DNA]</scope>
    <source>
        <strain evidence="2 4">C57BL/6J</strain>
    </source>
</reference>
<keyword evidence="1" id="KW-0812">Transmembrane</keyword>
<keyword evidence="1" id="KW-1133">Transmembrane helix</keyword>
<evidence type="ECO:0000256" key="1">
    <source>
        <dbReference type="SAM" id="Phobius"/>
    </source>
</evidence>
<dbReference type="MGI" id="MGI:2139793">
    <property type="gene designation" value="Cept1"/>
</dbReference>
<dbReference type="VEuPathDB" id="HostDB:ENSMUSG00000040774"/>
<protein>
    <submittedName>
        <fullName evidence="2">Choline/ethanolaminephosphotransferase 1</fullName>
    </submittedName>
</protein>
<dbReference type="AlphaFoldDB" id="D6RFR8"/>
<gene>
    <name evidence="2 3" type="primary">Cept1</name>
</gene>
<dbReference type="Proteomes" id="UP000000589">
    <property type="component" value="Chromosome 3"/>
</dbReference>
<reference evidence="2" key="3">
    <citation type="submission" date="2025-08" db="UniProtKB">
        <authorList>
            <consortium name="Ensembl"/>
        </authorList>
    </citation>
    <scope>IDENTIFICATION</scope>
    <source>
        <strain evidence="2">C57BL/6J</strain>
    </source>
</reference>